<dbReference type="InterPro" id="IPR031869">
    <property type="entry name" value="YscO-like"/>
</dbReference>
<organism evidence="3 4">
    <name type="scientific">Candidatus Rhabdochlamydia porcellionis</name>
    <dbReference type="NCBI Taxonomy" id="225148"/>
    <lineage>
        <taxon>Bacteria</taxon>
        <taxon>Pseudomonadati</taxon>
        <taxon>Chlamydiota</taxon>
        <taxon>Chlamydiia</taxon>
        <taxon>Parachlamydiales</taxon>
        <taxon>Candidatus Rhabdochlamydiaceae</taxon>
        <taxon>Candidatus Rhabdochlamydia</taxon>
    </lineage>
</organism>
<dbReference type="Gene3D" id="1.10.287.1700">
    <property type="match status" value="1"/>
</dbReference>
<evidence type="ECO:0000313" key="3">
    <source>
        <dbReference type="EMBL" id="QZA58372.1"/>
    </source>
</evidence>
<feature type="region of interest" description="Disordered" evidence="2">
    <location>
        <begin position="142"/>
        <end position="173"/>
    </location>
</feature>
<name>A0ABX8Z2N8_9BACT</name>
<sequence>MPRYPLKQLAEIKQKNLETAEINLRDKKRILEQEQTSLTKKEKERDVIKEHRIDKLQQLRDHMDEGAVPHKIEQMKQYLTLVDEKLTVKQQAVVKQKKKVKIAEEEVEKARKELIECQQDVEKMRLHRKEWDREIHLIEEQKEGVEMDEIGSAGHERKKTTTSRQKHKKKKSC</sequence>
<reference evidence="3 4" key="2">
    <citation type="submission" date="2021-05" db="EMBL/GenBank/DDBJ databases">
        <title>Ecology and evolution of chlamydial symbionts of arthropods.</title>
        <authorList>
            <person name="Halter T."/>
            <person name="Sixt B.S."/>
            <person name="Toenshoff E.R."/>
            <person name="Koestlbacher S."/>
            <person name="Schulz F."/>
            <person name="Kostanjsek R."/>
            <person name="Collingro A."/>
            <person name="Hendrickx F."/>
            <person name="Horn M."/>
        </authorList>
    </citation>
    <scope>NUCLEOTIDE SEQUENCE [LARGE SCALE GENOMIC DNA]</scope>
    <source>
        <strain evidence="3 4">15C</strain>
    </source>
</reference>
<evidence type="ECO:0000313" key="4">
    <source>
        <dbReference type="Proteomes" id="UP000822862"/>
    </source>
</evidence>
<dbReference type="EMBL" id="CP075585">
    <property type="protein sequence ID" value="QZA58372.1"/>
    <property type="molecule type" value="Genomic_DNA"/>
</dbReference>
<feature type="compositionally biased region" description="Basic residues" evidence="2">
    <location>
        <begin position="156"/>
        <end position="173"/>
    </location>
</feature>
<dbReference type="Pfam" id="PF16789">
    <property type="entry name" value="YscO-like"/>
    <property type="match status" value="1"/>
</dbReference>
<keyword evidence="4" id="KW-1185">Reference proteome</keyword>
<keyword evidence="1" id="KW-0175">Coiled coil</keyword>
<gene>
    <name evidence="3" type="ORF">RHAB15C_0000245</name>
</gene>
<dbReference type="Proteomes" id="UP000822862">
    <property type="component" value="Chromosome"/>
</dbReference>
<dbReference type="InterPro" id="IPR053716">
    <property type="entry name" value="Flag_assembly_chemotaxis_eff"/>
</dbReference>
<proteinExistence type="predicted"/>
<evidence type="ECO:0000256" key="2">
    <source>
        <dbReference type="SAM" id="MobiDB-lite"/>
    </source>
</evidence>
<reference evidence="3 4" key="1">
    <citation type="submission" date="2020-01" db="EMBL/GenBank/DDBJ databases">
        <authorList>
            <person name="Sixt B."/>
            <person name="Schulz F."/>
            <person name="Kostanjsek R."/>
            <person name="Koestlbacher S."/>
            <person name="Collingro A."/>
            <person name="Toenshoff E."/>
            <person name="Horn M."/>
        </authorList>
    </citation>
    <scope>NUCLEOTIDE SEQUENCE [LARGE SCALE GENOMIC DNA]</scope>
    <source>
        <strain evidence="3 4">15C</strain>
    </source>
</reference>
<feature type="coiled-coil region" evidence="1">
    <location>
        <begin position="93"/>
        <end position="127"/>
    </location>
</feature>
<dbReference type="RefSeq" id="WP_194845502.1">
    <property type="nucleotide sequence ID" value="NZ_CP075585.1"/>
</dbReference>
<accession>A0ABX8Z2N8</accession>
<feature type="coiled-coil region" evidence="1">
    <location>
        <begin position="10"/>
        <end position="44"/>
    </location>
</feature>
<evidence type="ECO:0000256" key="1">
    <source>
        <dbReference type="SAM" id="Coils"/>
    </source>
</evidence>
<protein>
    <submittedName>
        <fullName evidence="3">YscO-like protein</fullName>
    </submittedName>
</protein>